<name>A0ABQ5NGK5_9BACI</name>
<dbReference type="InterPro" id="IPR006517">
    <property type="entry name" value="Phage_terminase_lsu-like_C"/>
</dbReference>
<feature type="domain" description="Terminase large subunit ribonuclease H-like" evidence="1">
    <location>
        <begin position="325"/>
        <end position="426"/>
    </location>
</feature>
<keyword evidence="3" id="KW-1185">Reference proteome</keyword>
<dbReference type="Proteomes" id="UP001065593">
    <property type="component" value="Unassembled WGS sequence"/>
</dbReference>
<dbReference type="EMBL" id="BRZA01000001">
    <property type="protein sequence ID" value="GLC87504.1"/>
    <property type="molecule type" value="Genomic_DNA"/>
</dbReference>
<proteinExistence type="predicted"/>
<protein>
    <submittedName>
        <fullName evidence="2">Terminase</fullName>
    </submittedName>
</protein>
<gene>
    <name evidence="2" type="ORF">LYSBPC_06310</name>
</gene>
<evidence type="ECO:0000259" key="1">
    <source>
        <dbReference type="Pfam" id="PF22530"/>
    </source>
</evidence>
<accession>A0ABQ5NGK5</accession>
<comment type="caution">
    <text evidence="2">The sequence shown here is derived from an EMBL/GenBank/DDBJ whole genome shotgun (WGS) entry which is preliminary data.</text>
</comment>
<sequence length="492" mass="56518">MNCMSILKDFQKDEVTQKRDAAIKIGKESFWEYCNRINPEFFKKHRLYQKILCDTMQAIYEKKIINPATGKPYEILVINLPPGFGKSHTAVLFATWAFGQSIKNQVITVSYNQTLSTRFAKSVRDAIEDEEIKDEENYFVVNSFFPSLKIKDGDGSASLWSLEGAYMSYLATSFDGSITGMRGNIGIIDDPIKNAEEAVNERVKEKHWDFYKNTFASRMLEGAMQLIIQTRWATDDLAGMLLNEFPDRCYELRMPALDEEGKSLCEDLYSTENLLQKKATLDEHIWLANYGQEPIDLRGSLYGAGFKTYDVIDPDRFERIIAYTDTADMGADNLCSIIAGVIDKYAYVLDIYYTDEPMEKTEPEVARKHDTYGVRESAIESNNGGRGFARNVEQKLKQLKNKKCQVTWFHQSKNKRTRILVNSSNVTEQVIMPKGWDKKYPEYYKAMMRYQRKGKNDHDDAPDATTGLVEVINGDVKLKRKARVIRRKLLGL</sequence>
<reference evidence="2" key="1">
    <citation type="submission" date="2022-08" db="EMBL/GenBank/DDBJ databases">
        <title>Draft genome sequence of Lysinibacillus sp. strain KH24.</title>
        <authorList>
            <person name="Kanbe H."/>
            <person name="Itoh H."/>
        </authorList>
    </citation>
    <scope>NUCLEOTIDE SEQUENCE</scope>
    <source>
        <strain evidence="2">KH24</strain>
    </source>
</reference>
<organism evidence="2 3">
    <name type="scientific">Lysinibacillus piscis</name>
    <dbReference type="NCBI Taxonomy" id="2518931"/>
    <lineage>
        <taxon>Bacteria</taxon>
        <taxon>Bacillati</taxon>
        <taxon>Bacillota</taxon>
        <taxon>Bacilli</taxon>
        <taxon>Bacillales</taxon>
        <taxon>Bacillaceae</taxon>
        <taxon>Lysinibacillus</taxon>
    </lineage>
</organism>
<dbReference type="NCBIfam" id="TIGR01630">
    <property type="entry name" value="psiM2_ORF9"/>
    <property type="match status" value="1"/>
</dbReference>
<dbReference type="InterPro" id="IPR054762">
    <property type="entry name" value="Gp19_RNaseH-like"/>
</dbReference>
<dbReference type="Pfam" id="PF22530">
    <property type="entry name" value="Terminase-T7_RNaseH-like"/>
    <property type="match status" value="1"/>
</dbReference>
<evidence type="ECO:0000313" key="3">
    <source>
        <dbReference type="Proteomes" id="UP001065593"/>
    </source>
</evidence>
<evidence type="ECO:0000313" key="2">
    <source>
        <dbReference type="EMBL" id="GLC87504.1"/>
    </source>
</evidence>